<dbReference type="EMBL" id="JAANYQ010000002">
    <property type="protein sequence ID" value="KAF4126251.1"/>
    <property type="molecule type" value="Genomic_DNA"/>
</dbReference>
<comment type="caution">
    <text evidence="1">The sequence shown here is derived from an EMBL/GenBank/DDBJ whole genome shotgun (WGS) entry which is preliminary data.</text>
</comment>
<dbReference type="OrthoDB" id="5043642at2759"/>
<name>A0A9P4Z2H2_9HYPO</name>
<keyword evidence="2" id="KW-1185">Reference proteome</keyword>
<reference evidence="1" key="1">
    <citation type="submission" date="2020-03" db="EMBL/GenBank/DDBJ databases">
        <title>Site-based positive gene gene selection in Geosmithia morbida across the United States reveals a broad range of putative effectors and factors for local host and environmental adapation.</title>
        <authorList>
            <person name="Onufrak A."/>
            <person name="Murdoch R.W."/>
            <person name="Gazis R."/>
            <person name="Huff M."/>
            <person name="Staton M."/>
            <person name="Klingeman W."/>
            <person name="Hadziabdic D."/>
        </authorList>
    </citation>
    <scope>NUCLEOTIDE SEQUENCE</scope>
    <source>
        <strain evidence="1">1262</strain>
    </source>
</reference>
<gene>
    <name evidence="1" type="ORF">GMORB2_1497</name>
</gene>
<dbReference type="AlphaFoldDB" id="A0A9P4Z2H2"/>
<accession>A0A9P4Z2H2</accession>
<dbReference type="Proteomes" id="UP000749293">
    <property type="component" value="Unassembled WGS sequence"/>
</dbReference>
<evidence type="ECO:0008006" key="3">
    <source>
        <dbReference type="Google" id="ProtNLM"/>
    </source>
</evidence>
<organism evidence="1 2">
    <name type="scientific">Geosmithia morbida</name>
    <dbReference type="NCBI Taxonomy" id="1094350"/>
    <lineage>
        <taxon>Eukaryota</taxon>
        <taxon>Fungi</taxon>
        <taxon>Dikarya</taxon>
        <taxon>Ascomycota</taxon>
        <taxon>Pezizomycotina</taxon>
        <taxon>Sordariomycetes</taxon>
        <taxon>Hypocreomycetidae</taxon>
        <taxon>Hypocreales</taxon>
        <taxon>Bionectriaceae</taxon>
        <taxon>Geosmithia</taxon>
    </lineage>
</organism>
<sequence length="449" mass="51654">MNVLLLAGGRVRNQLNVPKKPTTRKNSFPAEYANILPPSQRFVLGQLWTTYKEAPASSEVLSSLLSIGSDYQLADGSKFVYSGFSVSEIRALGDFPDYAKLSGVPLPTPVPDFKVDAAFPRPYRPFRWNYHQTMDYWLELESTYRQRVLQRQELYAKHGQDVLRALPGSELACKELMEMVLQFLCTRYPHLFQVKDKRTLVNNILGTTHDLTKSEPLHVLLNNVPEDFALVLRDEKTGRYVFRAGIICSSVGWHLGHKIGLDMASIHAPVPDFKEKLAFSLDRFFTKMQTSQPIQRGSWGLEVGQPLFLPAEHPQFVHRNNQNANLRAEDINLRVDWQTLRRLPLSGAIVFNFRALFTPLPEFRDEPYVPSLLLKILDEGKRNLMDYKGTWHVEHIAKPALHEYEKFQVSQGLVEPEWEPRTLDETPFYPGWKEKWTTTGLVDTRRCKS</sequence>
<dbReference type="GeneID" id="55967727"/>
<evidence type="ECO:0000313" key="1">
    <source>
        <dbReference type="EMBL" id="KAF4126251.1"/>
    </source>
</evidence>
<proteinExistence type="predicted"/>
<dbReference type="Pfam" id="PF11927">
    <property type="entry name" value="HODM_asu-like"/>
    <property type="match status" value="1"/>
</dbReference>
<evidence type="ECO:0000313" key="2">
    <source>
        <dbReference type="Proteomes" id="UP000749293"/>
    </source>
</evidence>
<dbReference type="RefSeq" id="XP_035324903.1">
    <property type="nucleotide sequence ID" value="XM_035463479.1"/>
</dbReference>
<dbReference type="InterPro" id="IPR021848">
    <property type="entry name" value="HODM_asu-like"/>
</dbReference>
<protein>
    <recommendedName>
        <fullName evidence="3">Alpha-1,2-mannosyltransferase</fullName>
    </recommendedName>
</protein>